<dbReference type="InterPro" id="IPR011043">
    <property type="entry name" value="Gal_Oxase/kelch_b-propeller"/>
</dbReference>
<sequence length="590" mass="65010">MKKHYCLILITMIFSLFLLGCKQDALLADNVQLQSFSFDPASNPGLKDAVYGTIEGQHISIRVPNSVDITKAVPSFKGTSEKMVAYVGKNIQESGVTAVDLSKATVYRFVTPNGMSEYSVSAQKSGSILSFGFYAADNPDYLFRDYPATISKLDIKVDLPVDADITKLVARYTVNDGTVLKSNGADFKSKETILDYSNPQTLTLQDLESGTSENFAVQVGRLTAPVWTAMQLPDFLQINNVAEAGLEINPINNQPYVSVQFSGSTDDLRKGLITAFNSESKQWETLGNESGFTPTRADYISLDFSKQGIPYVAFRDYTAGTNAQYASLMKYENNTWSFVGEQQGSFNRVNYLTLKLDENDVPYLGYVFSRASSPYPSRGTYAESLRNGKWTGQSFAQSTTGWFSKMFKGRDNKLYYVVMDLTSGTASRKPSVYRLENGAWNLVGNVNVGPAESNSGGINIDLDVKEDGQIYMVYQSNSPAYKTFVMHWNGSSWKQLGDGISQTTSSSANRDNVAVRIHPDGRIFLAYGDAINGIKVCTYNEATGNWNTAVQVSPENGNKFVMQISDQGIPYLITVINSKAALFKYDIPGL</sequence>
<evidence type="ECO:0000313" key="1">
    <source>
        <dbReference type="EMBL" id="RKF33237.1"/>
    </source>
</evidence>
<name>A0A420FK42_9SPHI</name>
<reference evidence="1 2" key="1">
    <citation type="submission" date="2016-07" db="EMBL/GenBank/DDBJ databases">
        <title>Genome analysis of Sphingobacterium siyangense T12B17.</title>
        <authorList>
            <person name="Xu D."/>
            <person name="Su Y."/>
            <person name="Zheng S."/>
        </authorList>
    </citation>
    <scope>NUCLEOTIDE SEQUENCE [LARGE SCALE GENOMIC DNA]</scope>
    <source>
        <strain evidence="1 2">T12B17</strain>
    </source>
</reference>
<organism evidence="1 2">
    <name type="scientific">Sphingobacterium siyangense</name>
    <dbReference type="NCBI Taxonomy" id="459529"/>
    <lineage>
        <taxon>Bacteria</taxon>
        <taxon>Pseudomonadati</taxon>
        <taxon>Bacteroidota</taxon>
        <taxon>Sphingobacteriia</taxon>
        <taxon>Sphingobacteriales</taxon>
        <taxon>Sphingobacteriaceae</taxon>
        <taxon>Sphingobacterium</taxon>
    </lineage>
</organism>
<evidence type="ECO:0000313" key="2">
    <source>
        <dbReference type="Proteomes" id="UP000286402"/>
    </source>
</evidence>
<gene>
    <name evidence="1" type="ORF">BCY89_13515</name>
</gene>
<protein>
    <submittedName>
        <fullName evidence="1">Uncharacterized protein</fullName>
    </submittedName>
</protein>
<dbReference type="PROSITE" id="PS51257">
    <property type="entry name" value="PROKAR_LIPOPROTEIN"/>
    <property type="match status" value="1"/>
</dbReference>
<dbReference type="Gene3D" id="2.60.40.2340">
    <property type="match status" value="1"/>
</dbReference>
<accession>A0A420FK42</accession>
<dbReference type="Proteomes" id="UP000286402">
    <property type="component" value="Unassembled WGS sequence"/>
</dbReference>
<keyword evidence="2" id="KW-1185">Reference proteome</keyword>
<dbReference type="RefSeq" id="WP_147420950.1">
    <property type="nucleotide sequence ID" value="NZ_MCAQ01000026.1"/>
</dbReference>
<dbReference type="SUPFAM" id="SSF50965">
    <property type="entry name" value="Galactose oxidase, central domain"/>
    <property type="match status" value="1"/>
</dbReference>
<proteinExistence type="predicted"/>
<comment type="caution">
    <text evidence="1">The sequence shown here is derived from an EMBL/GenBank/DDBJ whole genome shotgun (WGS) entry which is preliminary data.</text>
</comment>
<dbReference type="EMBL" id="MCAQ01000026">
    <property type="protein sequence ID" value="RKF33237.1"/>
    <property type="molecule type" value="Genomic_DNA"/>
</dbReference>
<dbReference type="AlphaFoldDB" id="A0A420FK42"/>